<dbReference type="InterPro" id="IPR050190">
    <property type="entry name" value="UPF0213_domain"/>
</dbReference>
<dbReference type="SUPFAM" id="SSF82771">
    <property type="entry name" value="GIY-YIG endonuclease"/>
    <property type="match status" value="1"/>
</dbReference>
<dbReference type="PANTHER" id="PTHR34477:SF1">
    <property type="entry name" value="UPF0213 PROTEIN YHBQ"/>
    <property type="match status" value="1"/>
</dbReference>
<sequence>MNKTYYIYVLQCADNTLYCGYTNDVEKRFTAHNTGKGAKYTKARLPVKLLTSVTFENKSDALKCEWWFKNKLKRKEKLLLISKHKIREEFEKYEKTRQK</sequence>
<dbReference type="InterPro" id="IPR035901">
    <property type="entry name" value="GIY-YIG_endonuc_sf"/>
</dbReference>
<evidence type="ECO:0000256" key="1">
    <source>
        <dbReference type="ARBA" id="ARBA00007435"/>
    </source>
</evidence>
<gene>
    <name evidence="3" type="ORF">ACFO26_04410</name>
</gene>
<feature type="domain" description="GIY-YIG" evidence="2">
    <location>
        <begin position="3"/>
        <end position="79"/>
    </location>
</feature>
<dbReference type="CDD" id="cd10456">
    <property type="entry name" value="GIY-YIG_UPF0213"/>
    <property type="match status" value="1"/>
</dbReference>
<dbReference type="EMBL" id="JBHSGD010000004">
    <property type="protein sequence ID" value="MFC4652144.1"/>
    <property type="molecule type" value="Genomic_DNA"/>
</dbReference>
<evidence type="ECO:0000313" key="3">
    <source>
        <dbReference type="EMBL" id="MFC4652144.1"/>
    </source>
</evidence>
<organism evidence="3 4">
    <name type="scientific">Lactococcus nasutitermitis</name>
    <dbReference type="NCBI Taxonomy" id="1652957"/>
    <lineage>
        <taxon>Bacteria</taxon>
        <taxon>Bacillati</taxon>
        <taxon>Bacillota</taxon>
        <taxon>Bacilli</taxon>
        <taxon>Lactobacillales</taxon>
        <taxon>Streptococcaceae</taxon>
        <taxon>Lactococcus</taxon>
    </lineage>
</organism>
<name>A0ABV9JFP9_9LACT</name>
<accession>A0ABV9JFP9</accession>
<dbReference type="Proteomes" id="UP001595987">
    <property type="component" value="Unassembled WGS sequence"/>
</dbReference>
<evidence type="ECO:0000259" key="2">
    <source>
        <dbReference type="PROSITE" id="PS50164"/>
    </source>
</evidence>
<reference evidence="4" key="1">
    <citation type="journal article" date="2019" name="Int. J. Syst. Evol. Microbiol.">
        <title>The Global Catalogue of Microorganisms (GCM) 10K type strain sequencing project: providing services to taxonomists for standard genome sequencing and annotation.</title>
        <authorList>
            <consortium name="The Broad Institute Genomics Platform"/>
            <consortium name="The Broad Institute Genome Sequencing Center for Infectious Disease"/>
            <person name="Wu L."/>
            <person name="Ma J."/>
        </authorList>
    </citation>
    <scope>NUCLEOTIDE SEQUENCE [LARGE SCALE GENOMIC DNA]</scope>
    <source>
        <strain evidence="4">CCUG 63287</strain>
    </source>
</reference>
<comment type="similarity">
    <text evidence="1">Belongs to the UPF0213 family.</text>
</comment>
<proteinExistence type="inferred from homology"/>
<protein>
    <submittedName>
        <fullName evidence="3">GIY-YIG nuclease family protein</fullName>
    </submittedName>
</protein>
<dbReference type="Gene3D" id="3.40.1440.10">
    <property type="entry name" value="GIY-YIG endonuclease"/>
    <property type="match status" value="1"/>
</dbReference>
<comment type="caution">
    <text evidence="3">The sequence shown here is derived from an EMBL/GenBank/DDBJ whole genome shotgun (WGS) entry which is preliminary data.</text>
</comment>
<keyword evidence="4" id="KW-1185">Reference proteome</keyword>
<dbReference type="InterPro" id="IPR000305">
    <property type="entry name" value="GIY-YIG_endonuc"/>
</dbReference>
<dbReference type="PANTHER" id="PTHR34477">
    <property type="entry name" value="UPF0213 PROTEIN YHBQ"/>
    <property type="match status" value="1"/>
</dbReference>
<dbReference type="Pfam" id="PF01541">
    <property type="entry name" value="GIY-YIG"/>
    <property type="match status" value="1"/>
</dbReference>
<evidence type="ECO:0000313" key="4">
    <source>
        <dbReference type="Proteomes" id="UP001595987"/>
    </source>
</evidence>
<dbReference type="PROSITE" id="PS50164">
    <property type="entry name" value="GIY_YIG"/>
    <property type="match status" value="1"/>
</dbReference>
<dbReference type="RefSeq" id="WP_213533306.1">
    <property type="nucleotide sequence ID" value="NZ_BOVQ01000002.1"/>
</dbReference>